<evidence type="ECO:0000313" key="2">
    <source>
        <dbReference type="EMBL" id="RNA09762.1"/>
    </source>
</evidence>
<evidence type="ECO:0000313" key="3">
    <source>
        <dbReference type="Proteomes" id="UP000276133"/>
    </source>
</evidence>
<name>A0A3M7QEY4_BRAPC</name>
<keyword evidence="1" id="KW-1133">Transmembrane helix</keyword>
<keyword evidence="1" id="KW-0812">Transmembrane</keyword>
<dbReference type="AlphaFoldDB" id="A0A3M7QEY4"/>
<proteinExistence type="predicted"/>
<comment type="caution">
    <text evidence="2">The sequence shown here is derived from an EMBL/GenBank/DDBJ whole genome shotgun (WGS) entry which is preliminary data.</text>
</comment>
<keyword evidence="1" id="KW-0472">Membrane</keyword>
<keyword evidence="3" id="KW-1185">Reference proteome</keyword>
<evidence type="ECO:0000256" key="1">
    <source>
        <dbReference type="SAM" id="Phobius"/>
    </source>
</evidence>
<organism evidence="2 3">
    <name type="scientific">Brachionus plicatilis</name>
    <name type="common">Marine rotifer</name>
    <name type="synonym">Brachionus muelleri</name>
    <dbReference type="NCBI Taxonomy" id="10195"/>
    <lineage>
        <taxon>Eukaryota</taxon>
        <taxon>Metazoa</taxon>
        <taxon>Spiralia</taxon>
        <taxon>Gnathifera</taxon>
        <taxon>Rotifera</taxon>
        <taxon>Eurotatoria</taxon>
        <taxon>Monogononta</taxon>
        <taxon>Pseudotrocha</taxon>
        <taxon>Ploima</taxon>
        <taxon>Brachionidae</taxon>
        <taxon>Brachionus</taxon>
    </lineage>
</organism>
<gene>
    <name evidence="2" type="ORF">BpHYR1_011442</name>
</gene>
<reference evidence="2 3" key="1">
    <citation type="journal article" date="2018" name="Sci. Rep.">
        <title>Genomic signatures of local adaptation to the degree of environmental predictability in rotifers.</title>
        <authorList>
            <person name="Franch-Gras L."/>
            <person name="Hahn C."/>
            <person name="Garcia-Roger E.M."/>
            <person name="Carmona M.J."/>
            <person name="Serra M."/>
            <person name="Gomez A."/>
        </authorList>
    </citation>
    <scope>NUCLEOTIDE SEQUENCE [LARGE SCALE GENOMIC DNA]</scope>
    <source>
        <strain evidence="2">HYR1</strain>
    </source>
</reference>
<protein>
    <submittedName>
        <fullName evidence="2">Uncharacterized protein</fullName>
    </submittedName>
</protein>
<dbReference type="EMBL" id="REGN01006372">
    <property type="protein sequence ID" value="RNA09762.1"/>
    <property type="molecule type" value="Genomic_DNA"/>
</dbReference>
<feature type="transmembrane region" description="Helical" evidence="1">
    <location>
        <begin position="51"/>
        <end position="72"/>
    </location>
</feature>
<sequence length="283" mass="33106">MQHSAAYLVASICQSLSSEGPKHVFGYTKDVSIATIHRTCFNRSRLKSLRFLYCVFVFCTKIYNVLNFVEFFRISIIIIKCVYTEKLITFNSVHKPEFNSIQITNRKVKKYSEVDDPVAPVVIMIKEAECMLREEVKDLMLSFLYYNKIIWLLKIQLTVNSAFMTKEIRFTNSSRIDAFRPKKLKLTTKHAKLRVFIYSIFDDLPNLSLKNLEKLSILKLLKNINILFKALLRKFQIPSEFKLSKTKLSILRSLKIVNKKNHFDRNKCLILTICHLAIISFTI</sequence>
<dbReference type="Proteomes" id="UP000276133">
    <property type="component" value="Unassembled WGS sequence"/>
</dbReference>
<accession>A0A3M7QEY4</accession>